<accession>A0ABY6CG09</accession>
<reference evidence="3 4" key="1">
    <citation type="submission" date="2022-09" db="EMBL/GenBank/DDBJ databases">
        <title>Interaction between co-microsymbionts with complementary sets of symbiotic genes in legume-rhizobium systems.</title>
        <authorList>
            <person name="Safronova V."/>
            <person name="Sazanova A."/>
            <person name="Afonin A."/>
            <person name="Chirak E."/>
        </authorList>
    </citation>
    <scope>NUCLEOTIDE SEQUENCE [LARGE SCALE GENOMIC DNA]</scope>
    <source>
        <strain evidence="3 4">A18/4-1</strain>
    </source>
</reference>
<dbReference type="Proteomes" id="UP001061862">
    <property type="component" value="Chromosome"/>
</dbReference>
<dbReference type="RefSeq" id="WP_262168633.1">
    <property type="nucleotide sequence ID" value="NZ_CP104965.1"/>
</dbReference>
<dbReference type="InterPro" id="IPR007694">
    <property type="entry name" value="DNA_helicase_DnaB-like_C"/>
</dbReference>
<evidence type="ECO:0000313" key="4">
    <source>
        <dbReference type="Proteomes" id="UP001061862"/>
    </source>
</evidence>
<dbReference type="PROSITE" id="PS51199">
    <property type="entry name" value="SF4_HELICASE"/>
    <property type="match status" value="1"/>
</dbReference>
<dbReference type="Gene3D" id="3.40.50.300">
    <property type="entry name" value="P-loop containing nucleotide triphosphate hydrolases"/>
    <property type="match status" value="1"/>
</dbReference>
<dbReference type="SUPFAM" id="SSF52540">
    <property type="entry name" value="P-loop containing nucleoside triphosphate hydrolases"/>
    <property type="match status" value="1"/>
</dbReference>
<organism evidence="3 4">
    <name type="scientific">Devosia neptuniae</name>
    <dbReference type="NCBI Taxonomy" id="191302"/>
    <lineage>
        <taxon>Bacteria</taxon>
        <taxon>Pseudomonadati</taxon>
        <taxon>Pseudomonadota</taxon>
        <taxon>Alphaproteobacteria</taxon>
        <taxon>Hyphomicrobiales</taxon>
        <taxon>Devosiaceae</taxon>
        <taxon>Devosia</taxon>
    </lineage>
</organism>
<name>A0ABY6CG09_9HYPH</name>
<evidence type="ECO:0000313" key="3">
    <source>
        <dbReference type="EMBL" id="UXN69926.1"/>
    </source>
</evidence>
<dbReference type="EMBL" id="CP104965">
    <property type="protein sequence ID" value="UXN69926.1"/>
    <property type="molecule type" value="Genomic_DNA"/>
</dbReference>
<feature type="domain" description="SF4 helicase" evidence="2">
    <location>
        <begin position="180"/>
        <end position="471"/>
    </location>
</feature>
<evidence type="ECO:0000256" key="1">
    <source>
        <dbReference type="ARBA" id="ARBA00022515"/>
    </source>
</evidence>
<gene>
    <name evidence="3" type="ORF">N8A98_22405</name>
</gene>
<evidence type="ECO:0000259" key="2">
    <source>
        <dbReference type="PROSITE" id="PS51199"/>
    </source>
</evidence>
<keyword evidence="4" id="KW-1185">Reference proteome</keyword>
<dbReference type="InterPro" id="IPR027417">
    <property type="entry name" value="P-loop_NTPase"/>
</dbReference>
<dbReference type="PANTHER" id="PTHR30153">
    <property type="entry name" value="REPLICATIVE DNA HELICASE DNAB"/>
    <property type="match status" value="1"/>
</dbReference>
<dbReference type="PANTHER" id="PTHR30153:SF2">
    <property type="entry name" value="REPLICATIVE DNA HELICASE"/>
    <property type="match status" value="1"/>
</dbReference>
<sequence length="481" mass="52368">MSDGFVAAPEQHLLGMILSGGDCRAALSMVDERHFVEPAHRIIFSLAKLAHERFSSTNLPVVAKLIEPQDANAFLSQTGIPITEYMATIAGQTVYGVGNAAQAARNVISQWGRLRIATSAEGIALAAREPSADPVEMARALGITMDEVLAEVRVGGRGKTRQTIAEATRDALAASRAARASGGITGISSGLADYDRLTGGFQKRDMTLLGARPSMGKTTMGTAVAASAAMTGAGVGFFSLEMDRPKLVTRFNSDLAHRRGIKIAYQDIINGSASDDDLAQIEQVMTEFNHLPIWIEDQSGLMISDIRVKTEAMISDAEQAGFTLDMLVVDHLGKIRPTSRYAGNRTNEIGEITDGLKEIAREYDLAVLLLSQLNRDVEKRDDKRPTLADLRDSGAIEQDADTVLFLYREAYYLQREKPTSLNRTLERDADLSACLNKAELEVAKQRNGRVQSIDLFVDMAHSAVRDAARPGYAEMHERYHG</sequence>
<dbReference type="Pfam" id="PF03796">
    <property type="entry name" value="DnaB_C"/>
    <property type="match status" value="1"/>
</dbReference>
<protein>
    <submittedName>
        <fullName evidence="3">DnaB-like helicase C-terminal domain-containing protein</fullName>
    </submittedName>
</protein>
<dbReference type="InterPro" id="IPR016136">
    <property type="entry name" value="DNA_helicase_N/primase_C"/>
</dbReference>
<dbReference type="Gene3D" id="1.10.860.10">
    <property type="entry name" value="DNAb Helicase, Chain A"/>
    <property type="match status" value="1"/>
</dbReference>
<dbReference type="InterPro" id="IPR036185">
    <property type="entry name" value="DNA_heli_DnaB-like_N_sf"/>
</dbReference>
<dbReference type="SUPFAM" id="SSF48024">
    <property type="entry name" value="N-terminal domain of DnaB helicase"/>
    <property type="match status" value="1"/>
</dbReference>
<proteinExistence type="predicted"/>
<keyword evidence="1" id="KW-0639">Primosome</keyword>